<dbReference type="Proteomes" id="UP000824596">
    <property type="component" value="Unassembled WGS sequence"/>
</dbReference>
<name>A0A9P8MXQ1_9HYPO</name>
<dbReference type="InterPro" id="IPR006094">
    <property type="entry name" value="Oxid_FAD_bind_N"/>
</dbReference>
<sequence>MRPISLSLALEAVGATCFTLATAAAAAADGNHFVDACNALAEVLPGKVAFPNTTMYINQNMYWSNRQGEVHPRCFVTPRSSLDVSKAMKTLTSRRAPFTVKAGGHTAFEGGSNIDDGVTVDLVHLNDITVSRDRGTVSVGAGNRWINVSQALDPMGLAAVGGRAAGVGVSGLLLGGGISYFSGTYGWACDNVRNYEIVVSSGEIVNASPDENPDLYWALRGGGGSNFGIVTRFDLVAFSQGELWANSIVFPGERNKTLIPLFQDLTNKGLVENPKAHAYFVLSYQPGLGQFIALTSLFQFTPPPQNTIPTAFQNFQSVPAIDQPWGSRQTWWDTSVATTSEKMFHDIVSLYEAYVNELLAAANGAEVMAYLVFQPISKNIVDAMQKKGGNALGLKPKDGPLMIVQVTTTWSDKRLDSLVEKSSEAFIQDVEALSKKRGLFRGFVYMNYAGKSQDVLRRYGHESFSRLNKVAAKWDPKGVLQELWRGYFQLRGSGNHT</sequence>
<dbReference type="PROSITE" id="PS51387">
    <property type="entry name" value="FAD_PCMH"/>
    <property type="match status" value="1"/>
</dbReference>
<dbReference type="PANTHER" id="PTHR42973">
    <property type="entry name" value="BINDING OXIDOREDUCTASE, PUTATIVE (AFU_ORTHOLOGUE AFUA_1G17690)-RELATED"/>
    <property type="match status" value="1"/>
</dbReference>
<comment type="caution">
    <text evidence="7">The sequence shown here is derived from an EMBL/GenBank/DDBJ whole genome shotgun (WGS) entry which is preliminary data.</text>
</comment>
<dbReference type="OrthoDB" id="2151789at2759"/>
<keyword evidence="8" id="KW-1185">Reference proteome</keyword>
<organism evidence="7 8">
    <name type="scientific">Hirsutella rhossiliensis</name>
    <dbReference type="NCBI Taxonomy" id="111463"/>
    <lineage>
        <taxon>Eukaryota</taxon>
        <taxon>Fungi</taxon>
        <taxon>Dikarya</taxon>
        <taxon>Ascomycota</taxon>
        <taxon>Pezizomycotina</taxon>
        <taxon>Sordariomycetes</taxon>
        <taxon>Hypocreomycetidae</taxon>
        <taxon>Hypocreales</taxon>
        <taxon>Ophiocordycipitaceae</taxon>
        <taxon>Hirsutella</taxon>
    </lineage>
</organism>
<dbReference type="RefSeq" id="XP_044718590.1">
    <property type="nucleotide sequence ID" value="XM_044866701.1"/>
</dbReference>
<feature type="signal peptide" evidence="5">
    <location>
        <begin position="1"/>
        <end position="23"/>
    </location>
</feature>
<protein>
    <submittedName>
        <fullName evidence="7">FAD binding domain-containing protein</fullName>
    </submittedName>
</protein>
<dbReference type="InterPro" id="IPR016166">
    <property type="entry name" value="FAD-bd_PCMH"/>
</dbReference>
<keyword evidence="3" id="KW-0274">FAD</keyword>
<evidence type="ECO:0000259" key="6">
    <source>
        <dbReference type="PROSITE" id="PS51387"/>
    </source>
</evidence>
<dbReference type="InterPro" id="IPR036318">
    <property type="entry name" value="FAD-bd_PCMH-like_sf"/>
</dbReference>
<proteinExistence type="inferred from homology"/>
<evidence type="ECO:0000256" key="2">
    <source>
        <dbReference type="ARBA" id="ARBA00022630"/>
    </source>
</evidence>
<evidence type="ECO:0000256" key="1">
    <source>
        <dbReference type="ARBA" id="ARBA00005466"/>
    </source>
</evidence>
<dbReference type="InterPro" id="IPR016169">
    <property type="entry name" value="FAD-bd_PCMH_sub2"/>
</dbReference>
<dbReference type="SUPFAM" id="SSF56176">
    <property type="entry name" value="FAD-binding/transporter-associated domain-like"/>
    <property type="match status" value="1"/>
</dbReference>
<dbReference type="EMBL" id="JAIZPD010000009">
    <property type="protein sequence ID" value="KAH0961077.1"/>
    <property type="molecule type" value="Genomic_DNA"/>
</dbReference>
<dbReference type="GeneID" id="68357359"/>
<keyword evidence="2" id="KW-0285">Flavoprotein</keyword>
<reference evidence="7" key="1">
    <citation type="submission" date="2021-09" db="EMBL/GenBank/DDBJ databases">
        <title>A high-quality genome of the endoparasitic fungus Hirsutella rhossiliensis with a comparison of Hirsutella genomes reveals transposable elements contributing to genome size variation.</title>
        <authorList>
            <person name="Lin R."/>
            <person name="Jiao Y."/>
            <person name="Sun X."/>
            <person name="Ling J."/>
            <person name="Xie B."/>
            <person name="Cheng X."/>
        </authorList>
    </citation>
    <scope>NUCLEOTIDE SEQUENCE</scope>
    <source>
        <strain evidence="7">HR02</strain>
    </source>
</reference>
<keyword evidence="5" id="KW-0732">Signal</keyword>
<evidence type="ECO:0000256" key="3">
    <source>
        <dbReference type="ARBA" id="ARBA00022827"/>
    </source>
</evidence>
<dbReference type="Gene3D" id="3.30.465.10">
    <property type="match status" value="1"/>
</dbReference>
<dbReference type="PANTHER" id="PTHR42973:SF54">
    <property type="entry name" value="FAD-BINDING PCMH-TYPE DOMAIN-CONTAINING PROTEIN"/>
    <property type="match status" value="1"/>
</dbReference>
<dbReference type="GO" id="GO:0071949">
    <property type="term" value="F:FAD binding"/>
    <property type="evidence" value="ECO:0007669"/>
    <property type="project" value="InterPro"/>
</dbReference>
<gene>
    <name evidence="7" type="ORF">HRG_08230</name>
</gene>
<keyword evidence="4" id="KW-0560">Oxidoreductase</keyword>
<dbReference type="Pfam" id="PF01565">
    <property type="entry name" value="FAD_binding_4"/>
    <property type="match status" value="1"/>
</dbReference>
<comment type="similarity">
    <text evidence="1">Belongs to the oxygen-dependent FAD-linked oxidoreductase family.</text>
</comment>
<feature type="chain" id="PRO_5040268344" evidence="5">
    <location>
        <begin position="24"/>
        <end position="497"/>
    </location>
</feature>
<dbReference type="GO" id="GO:0016491">
    <property type="term" value="F:oxidoreductase activity"/>
    <property type="evidence" value="ECO:0007669"/>
    <property type="project" value="UniProtKB-KW"/>
</dbReference>
<feature type="domain" description="FAD-binding PCMH-type" evidence="6">
    <location>
        <begin position="68"/>
        <end position="240"/>
    </location>
</feature>
<evidence type="ECO:0000313" key="7">
    <source>
        <dbReference type="EMBL" id="KAH0961077.1"/>
    </source>
</evidence>
<dbReference type="AlphaFoldDB" id="A0A9P8MXQ1"/>
<evidence type="ECO:0000256" key="5">
    <source>
        <dbReference type="SAM" id="SignalP"/>
    </source>
</evidence>
<evidence type="ECO:0000313" key="8">
    <source>
        <dbReference type="Proteomes" id="UP000824596"/>
    </source>
</evidence>
<evidence type="ECO:0000256" key="4">
    <source>
        <dbReference type="ARBA" id="ARBA00023002"/>
    </source>
</evidence>
<accession>A0A9P8MXQ1</accession>
<dbReference type="InterPro" id="IPR050416">
    <property type="entry name" value="FAD-linked_Oxidoreductase"/>
</dbReference>